<dbReference type="Pfam" id="PF00759">
    <property type="entry name" value="Glyco_hydro_9"/>
    <property type="match status" value="1"/>
</dbReference>
<comment type="caution">
    <text evidence="13">The sequence shown here is derived from an EMBL/GenBank/DDBJ whole genome shotgun (WGS) entry which is preliminary data.</text>
</comment>
<dbReference type="GO" id="GO:0030245">
    <property type="term" value="P:cellulose catabolic process"/>
    <property type="evidence" value="ECO:0007669"/>
    <property type="project" value="UniProtKB-KW"/>
</dbReference>
<dbReference type="GO" id="GO:0030247">
    <property type="term" value="F:polysaccharide binding"/>
    <property type="evidence" value="ECO:0007669"/>
    <property type="project" value="InterPro"/>
</dbReference>
<comment type="catalytic activity">
    <reaction evidence="1 9">
        <text>Endohydrolysis of (1-&gt;4)-beta-D-glucosidic linkages in cellulose, lichenin and cereal beta-D-glucans.</text>
        <dbReference type="EC" id="3.2.1.4"/>
    </reaction>
</comment>
<feature type="active site" evidence="8">
    <location>
        <position position="563"/>
    </location>
</feature>
<gene>
    <name evidence="13" type="ORF">FSP39_019643</name>
</gene>
<evidence type="ECO:0000256" key="5">
    <source>
        <dbReference type="ARBA" id="ARBA00023277"/>
    </source>
</evidence>
<evidence type="ECO:0000313" key="13">
    <source>
        <dbReference type="EMBL" id="KAK3105202.1"/>
    </source>
</evidence>
<dbReference type="SUPFAM" id="SSF49384">
    <property type="entry name" value="Carbohydrate-binding domain"/>
    <property type="match status" value="1"/>
</dbReference>
<dbReference type="Proteomes" id="UP001186944">
    <property type="component" value="Unassembled WGS sequence"/>
</dbReference>
<dbReference type="AlphaFoldDB" id="A0AA89C1R0"/>
<dbReference type="InterPro" id="IPR008965">
    <property type="entry name" value="CBM2/CBM3_carb-bd_dom_sf"/>
</dbReference>
<evidence type="ECO:0000259" key="12">
    <source>
        <dbReference type="SMART" id="SM00637"/>
    </source>
</evidence>
<dbReference type="InterPro" id="IPR012291">
    <property type="entry name" value="CBM2_carb-bd_dom_sf"/>
</dbReference>
<dbReference type="SUPFAM" id="SSF48208">
    <property type="entry name" value="Six-hairpin glycosidases"/>
    <property type="match status" value="1"/>
</dbReference>
<dbReference type="PANTHER" id="PTHR22298">
    <property type="entry name" value="ENDO-1,4-BETA-GLUCANASE"/>
    <property type="match status" value="1"/>
</dbReference>
<dbReference type="Pfam" id="PF00553">
    <property type="entry name" value="CBM_2"/>
    <property type="match status" value="1"/>
</dbReference>
<keyword evidence="4 9" id="KW-0136">Cellulose degradation</keyword>
<evidence type="ECO:0000256" key="6">
    <source>
        <dbReference type="ARBA" id="ARBA00023295"/>
    </source>
</evidence>
<dbReference type="EC" id="3.2.1.4" evidence="9"/>
<dbReference type="InterPro" id="IPR001701">
    <property type="entry name" value="Glyco_hydro_9"/>
</dbReference>
<dbReference type="SMART" id="SM00637">
    <property type="entry name" value="CBD_II"/>
    <property type="match status" value="1"/>
</dbReference>
<dbReference type="EMBL" id="VSWD01000004">
    <property type="protein sequence ID" value="KAK3105202.1"/>
    <property type="molecule type" value="Genomic_DNA"/>
</dbReference>
<accession>A0AA89C1R0</accession>
<dbReference type="GO" id="GO:0008810">
    <property type="term" value="F:cellulase activity"/>
    <property type="evidence" value="ECO:0007669"/>
    <property type="project" value="UniProtKB-EC"/>
</dbReference>
<dbReference type="InterPro" id="IPR001919">
    <property type="entry name" value="CBD2"/>
</dbReference>
<name>A0AA89C1R0_PINIB</name>
<keyword evidence="6 8" id="KW-0326">Glycosidase</keyword>
<evidence type="ECO:0000256" key="11">
    <source>
        <dbReference type="SAM" id="SignalP"/>
    </source>
</evidence>
<keyword evidence="11" id="KW-0732">Signal</keyword>
<evidence type="ECO:0000256" key="2">
    <source>
        <dbReference type="ARBA" id="ARBA00007072"/>
    </source>
</evidence>
<feature type="domain" description="CBM2" evidence="12">
    <location>
        <begin position="16"/>
        <end position="105"/>
    </location>
</feature>
<evidence type="ECO:0000256" key="8">
    <source>
        <dbReference type="PROSITE-ProRule" id="PRU10060"/>
    </source>
</evidence>
<keyword evidence="7 8" id="KW-0624">Polysaccharide degradation</keyword>
<keyword evidence="3 8" id="KW-0378">Hydrolase</keyword>
<feature type="signal peptide" evidence="11">
    <location>
        <begin position="1"/>
        <end position="15"/>
    </location>
</feature>
<dbReference type="InterPro" id="IPR008928">
    <property type="entry name" value="6-hairpin_glycosidase_sf"/>
</dbReference>
<evidence type="ECO:0000313" key="14">
    <source>
        <dbReference type="Proteomes" id="UP001186944"/>
    </source>
</evidence>
<reference evidence="13" key="1">
    <citation type="submission" date="2019-08" db="EMBL/GenBank/DDBJ databases">
        <title>The improved chromosome-level genome for the pearl oyster Pinctada fucata martensii using PacBio sequencing and Hi-C.</title>
        <authorList>
            <person name="Zheng Z."/>
        </authorList>
    </citation>
    <scope>NUCLEOTIDE SEQUENCE</scope>
    <source>
        <strain evidence="13">ZZ-2019</strain>
        <tissue evidence="13">Adductor muscle</tissue>
    </source>
</reference>
<protein>
    <recommendedName>
        <fullName evidence="9">Endoglucanase</fullName>
        <ecNumber evidence="9">3.2.1.4</ecNumber>
    </recommendedName>
</protein>
<evidence type="ECO:0000256" key="4">
    <source>
        <dbReference type="ARBA" id="ARBA00023001"/>
    </source>
</evidence>
<dbReference type="InterPro" id="IPR012341">
    <property type="entry name" value="6hp_glycosidase-like_sf"/>
</dbReference>
<keyword evidence="5 8" id="KW-0119">Carbohydrate metabolism</keyword>
<evidence type="ECO:0000256" key="9">
    <source>
        <dbReference type="RuleBase" id="RU361166"/>
    </source>
</evidence>
<evidence type="ECO:0000256" key="1">
    <source>
        <dbReference type="ARBA" id="ARBA00000966"/>
    </source>
</evidence>
<dbReference type="Gene3D" id="2.60.40.290">
    <property type="match status" value="1"/>
</dbReference>
<feature type="chain" id="PRO_5041711219" description="Endoglucanase" evidence="11">
    <location>
        <begin position="16"/>
        <end position="605"/>
    </location>
</feature>
<comment type="similarity">
    <text evidence="2 8 9">Belongs to the glycosyl hydrolase 9 (cellulase E) family.</text>
</comment>
<feature type="active site" evidence="8">
    <location>
        <position position="572"/>
    </location>
</feature>
<dbReference type="PROSITE" id="PS00698">
    <property type="entry name" value="GH9_3"/>
    <property type="match status" value="1"/>
</dbReference>
<proteinExistence type="inferred from homology"/>
<dbReference type="InterPro" id="IPR033126">
    <property type="entry name" value="Glyco_hydro_9_Asp/Glu_AS"/>
</dbReference>
<evidence type="ECO:0000256" key="3">
    <source>
        <dbReference type="ARBA" id="ARBA00022801"/>
    </source>
</evidence>
<organism evidence="13 14">
    <name type="scientific">Pinctada imbricata</name>
    <name type="common">Atlantic pearl-oyster</name>
    <name type="synonym">Pinctada martensii</name>
    <dbReference type="NCBI Taxonomy" id="66713"/>
    <lineage>
        <taxon>Eukaryota</taxon>
        <taxon>Metazoa</taxon>
        <taxon>Spiralia</taxon>
        <taxon>Lophotrochozoa</taxon>
        <taxon>Mollusca</taxon>
        <taxon>Bivalvia</taxon>
        <taxon>Autobranchia</taxon>
        <taxon>Pteriomorphia</taxon>
        <taxon>Pterioida</taxon>
        <taxon>Pterioidea</taxon>
        <taxon>Pteriidae</taxon>
        <taxon>Pinctada</taxon>
    </lineage>
</organism>
<feature type="region of interest" description="Disordered" evidence="10">
    <location>
        <begin position="116"/>
        <end position="147"/>
    </location>
</feature>
<keyword evidence="14" id="KW-1185">Reference proteome</keyword>
<evidence type="ECO:0000256" key="7">
    <source>
        <dbReference type="ARBA" id="ARBA00023326"/>
    </source>
</evidence>
<evidence type="ECO:0000256" key="10">
    <source>
        <dbReference type="SAM" id="MobiDB-lite"/>
    </source>
</evidence>
<dbReference type="Gene3D" id="1.50.10.10">
    <property type="match status" value="1"/>
</dbReference>
<sequence length="605" mass="64375">MKVLVFLALIGLSYGQLKVVSKWNNGLNGEVTVHTDSPVNNWKAHVIFSHPVKMAPWTSEVVSTAQGGKEVVLHGKSYNHNAPAGDMKLGFTISYGDGEGPPTACAYFEGQSNSCGGGGGGSSSGGNTGGGGGNTGGGNTGGGGGGDPITAAPATHCTYAGGQTKYDYGQALGLSILFYDAQRSGRLPSNNPIPWRGDSAVDDHGDNGVDLSGGWYDAGDLVKFNFPMAWASHTLLWGLNKFKDGYEAAGQLDMMYDMIKWPLEYFLKCWRPNEQVYYAQVGDGYEDHKIWQRPEDMHMNRPAYKITASKPGSDVCGQTAAAMAAGAVAFKTKDAGFSQKLVASAKTLYEFAKAHRGHYSDSIPAKDFYGSTSDADDLCLAAVELFFATGDQQYLSQAKGFYAAGTAWAFSWDDNKVACQLLLYEATKDSKYTGDVKAFVNQYKDGGSVQHTPCGLAWRDQWGSLRYAGNAAYIALAAAADGIGGDDYKTFAVSQINYALGDNRQHMSFEIGFGNNFPRKPHHKASSCNAGCSWNEFNSGAPNPHILKGALVGGPGSNDDYNDDRKDFAKNEVACDYNAGFQSALAGLEHFNAAGALPASPGAKC</sequence>